<dbReference type="STRING" id="436010.A0A166SWH6"/>
<dbReference type="AlphaFoldDB" id="A0A166SWH6"/>
<dbReference type="EMBL" id="KV417496">
    <property type="protein sequence ID" value="KZP29911.1"/>
    <property type="molecule type" value="Genomic_DNA"/>
</dbReference>
<feature type="domain" description="Peptidase S9 prolyl oligopeptidase catalytic" evidence="2">
    <location>
        <begin position="523"/>
        <end position="582"/>
    </location>
</feature>
<dbReference type="InterPro" id="IPR001375">
    <property type="entry name" value="Peptidase_S9_cat"/>
</dbReference>
<dbReference type="Proteomes" id="UP000076532">
    <property type="component" value="Unassembled WGS sequence"/>
</dbReference>
<reference evidence="3 4" key="1">
    <citation type="journal article" date="2016" name="Mol. Biol. Evol.">
        <title>Comparative Genomics of Early-Diverging Mushroom-Forming Fungi Provides Insights into the Origins of Lignocellulose Decay Capabilities.</title>
        <authorList>
            <person name="Nagy L.G."/>
            <person name="Riley R."/>
            <person name="Tritt A."/>
            <person name="Adam C."/>
            <person name="Daum C."/>
            <person name="Floudas D."/>
            <person name="Sun H."/>
            <person name="Yadav J.S."/>
            <person name="Pangilinan J."/>
            <person name="Larsson K.H."/>
            <person name="Matsuura K."/>
            <person name="Barry K."/>
            <person name="Labutti K."/>
            <person name="Kuo R."/>
            <person name="Ohm R.A."/>
            <person name="Bhattacharya S.S."/>
            <person name="Shirouzu T."/>
            <person name="Yoshinaga Y."/>
            <person name="Martin F.M."/>
            <person name="Grigoriev I.V."/>
            <person name="Hibbett D.S."/>
        </authorList>
    </citation>
    <scope>NUCLEOTIDE SEQUENCE [LARGE SCALE GENOMIC DNA]</scope>
    <source>
        <strain evidence="3 4">CBS 109695</strain>
    </source>
</reference>
<dbReference type="PANTHER" id="PTHR43037:SF4">
    <property type="entry name" value="PEPTIDASE S9 PROLYL OLIGOPEPTIDASE CATALYTIC DOMAIN-CONTAINING PROTEIN"/>
    <property type="match status" value="1"/>
</dbReference>
<gene>
    <name evidence="3" type="ORF">FIBSPDRAFT_815559</name>
</gene>
<proteinExistence type="predicted"/>
<organism evidence="3 4">
    <name type="scientific">Athelia psychrophila</name>
    <dbReference type="NCBI Taxonomy" id="1759441"/>
    <lineage>
        <taxon>Eukaryota</taxon>
        <taxon>Fungi</taxon>
        <taxon>Dikarya</taxon>
        <taxon>Basidiomycota</taxon>
        <taxon>Agaricomycotina</taxon>
        <taxon>Agaricomycetes</taxon>
        <taxon>Agaricomycetidae</taxon>
        <taxon>Atheliales</taxon>
        <taxon>Atheliaceae</taxon>
        <taxon>Athelia</taxon>
    </lineage>
</organism>
<evidence type="ECO:0000313" key="4">
    <source>
        <dbReference type="Proteomes" id="UP000076532"/>
    </source>
</evidence>
<sequence>MALQRPFDSPETWTAILSNTWDVLGPFPISAREQHFLSPAFPLNLSEPLNLNVTWPSAYADGGRVQWSQFQSDSEGTLKVSYPDIRWSNLRATEGWAALQFHSVLRSTLRIHPPVDSSAPHASPKLRIKLTQGSFFTIVPSNGHFSGVDSPRWYTGNIYELEQAPTQIVELPSLPSASSITDYVIYVSGDYEIRLFGDPRGYSGEDTPVLTVNMQVETDGALKRIVPDSKQDVVCDFVDGFAFGDAVGFGLRSSDGWWTVKSAALSSPIDGLTLDMLHEVQLAPTQTRTVPLRIHQSKPLQAQLQQLIVFVAAVSEEGITEHLEIMLHFRHLPIWTSQTADAIKASYFFAESMPTAFLALPPREPSCGTCQPPILALHGAGVPIFEEDFWAKSLSQQQKSWLVMPSGRTSWVPRTTPPRGLDWHGPSSEEAWASVDALAAITGDNRQWHSWSFSRGSPVIMMGHSNGGQGAWHLSSRYPDRVLGVIPAAGYIKSQSGRFIDPLLRAILDTALTADDNDLFMSNLVDTPILAIHGGADNNVPAWHSRELVDVLQTWNPQANITYHEIPGQPHWWPSVLNTEEVQAFIDSVSRSASTRKARSSTFTLTVSIPLESGSFHGWQIESLQTPGRLGRLRVEVAGGVVNVRTTNVHSFSLDLSVHEVNQMVLNGEQVTLPSATDFNDHDAQDNDHNAFQLSGRMQEILSSAAPLVLVVSDQPSSHTLSIALRIAHDLHTYHKLDSEIWRCSEAMLRAEKNRLGNGSIVILGDVSPTFAQWCLSRISSALETMPQQLREIVSSPGSEKGRIMSLLPHPVNSYANMLWIKGDIPALEIARRLFPIRTGVPVPDWIVIERSMDKIGAAGISAAG</sequence>
<dbReference type="InterPro" id="IPR050955">
    <property type="entry name" value="Plant_Biomass_Hydrol_Est"/>
</dbReference>
<dbReference type="OrthoDB" id="449091at2759"/>
<accession>A0A166SWH6</accession>
<protein>
    <recommendedName>
        <fullName evidence="2">Peptidase S9 prolyl oligopeptidase catalytic domain-containing protein</fullName>
    </recommendedName>
</protein>
<dbReference type="InterPro" id="IPR029058">
    <property type="entry name" value="AB_hydrolase_fold"/>
</dbReference>
<name>A0A166SWH6_9AGAM</name>
<keyword evidence="4" id="KW-1185">Reference proteome</keyword>
<dbReference type="Gene3D" id="3.40.50.1820">
    <property type="entry name" value="alpha/beta hydrolase"/>
    <property type="match status" value="1"/>
</dbReference>
<dbReference type="SUPFAM" id="SSF53474">
    <property type="entry name" value="alpha/beta-Hydrolases"/>
    <property type="match status" value="1"/>
</dbReference>
<keyword evidence="1" id="KW-0732">Signal</keyword>
<evidence type="ECO:0000259" key="2">
    <source>
        <dbReference type="Pfam" id="PF00326"/>
    </source>
</evidence>
<evidence type="ECO:0000313" key="3">
    <source>
        <dbReference type="EMBL" id="KZP29911.1"/>
    </source>
</evidence>
<dbReference type="PANTHER" id="PTHR43037">
    <property type="entry name" value="UNNAMED PRODUCT-RELATED"/>
    <property type="match status" value="1"/>
</dbReference>
<dbReference type="Pfam" id="PF00326">
    <property type="entry name" value="Peptidase_S9"/>
    <property type="match status" value="1"/>
</dbReference>
<evidence type="ECO:0000256" key="1">
    <source>
        <dbReference type="ARBA" id="ARBA00022729"/>
    </source>
</evidence>
<dbReference type="GO" id="GO:0006508">
    <property type="term" value="P:proteolysis"/>
    <property type="evidence" value="ECO:0007669"/>
    <property type="project" value="InterPro"/>
</dbReference>
<dbReference type="GO" id="GO:0008236">
    <property type="term" value="F:serine-type peptidase activity"/>
    <property type="evidence" value="ECO:0007669"/>
    <property type="project" value="InterPro"/>
</dbReference>